<organism evidence="2 3">
    <name type="scientific">Oryza glaberrima</name>
    <name type="common">African rice</name>
    <dbReference type="NCBI Taxonomy" id="4538"/>
    <lineage>
        <taxon>Eukaryota</taxon>
        <taxon>Viridiplantae</taxon>
        <taxon>Streptophyta</taxon>
        <taxon>Embryophyta</taxon>
        <taxon>Tracheophyta</taxon>
        <taxon>Spermatophyta</taxon>
        <taxon>Magnoliopsida</taxon>
        <taxon>Liliopsida</taxon>
        <taxon>Poales</taxon>
        <taxon>Poaceae</taxon>
        <taxon>BOP clade</taxon>
        <taxon>Oryzoideae</taxon>
        <taxon>Oryzeae</taxon>
        <taxon>Oryzinae</taxon>
        <taxon>Oryza</taxon>
    </lineage>
</organism>
<dbReference type="Gramene" id="ORGLA08G0201700.1">
    <property type="protein sequence ID" value="ORGLA08G0201700.1"/>
    <property type="gene ID" value="ORGLA08G0201700"/>
</dbReference>
<dbReference type="Gramene" id="ORGLA05G0195200.1">
    <property type="protein sequence ID" value="ORGLA05G0195200.1"/>
    <property type="gene ID" value="ORGLA05G0195200"/>
</dbReference>
<dbReference type="Proteomes" id="UP000007306">
    <property type="component" value="Chromosome 5"/>
</dbReference>
<protein>
    <submittedName>
        <fullName evidence="2">Uncharacterized protein</fullName>
    </submittedName>
</protein>
<sequence length="72" mass="7678">MQDAGVASRGFGDGSARRLTALGGGDLRGSRDEDSAGHDDDDGGCGRTRREWGLRAPMARRRLRASLDRCCA</sequence>
<feature type="compositionally biased region" description="Basic and acidic residues" evidence="1">
    <location>
        <begin position="28"/>
        <end position="38"/>
    </location>
</feature>
<evidence type="ECO:0000256" key="1">
    <source>
        <dbReference type="SAM" id="MobiDB-lite"/>
    </source>
</evidence>
<reference evidence="2 3" key="2">
    <citation type="submission" date="2018-04" db="EMBL/GenBank/DDBJ databases">
        <title>OglaRS2 (Oryza glaberrima Reference Sequence Version 2).</title>
        <authorList>
            <person name="Zhang J."/>
            <person name="Kudrna D."/>
            <person name="Lee S."/>
            <person name="Talag J."/>
            <person name="Rajasekar S."/>
            <person name="Wing R.A."/>
        </authorList>
    </citation>
    <scope>NUCLEOTIDE SEQUENCE [LARGE SCALE GENOMIC DNA]</scope>
    <source>
        <strain evidence="2 3">cv. IRGC 96717</strain>
    </source>
</reference>
<reference evidence="2" key="1">
    <citation type="submission" date="2015-06" db="UniProtKB">
        <authorList>
            <consortium name="EnsemblPlants"/>
        </authorList>
    </citation>
    <scope>IDENTIFICATION</scope>
</reference>
<feature type="region of interest" description="Disordered" evidence="1">
    <location>
        <begin position="1"/>
        <end position="51"/>
    </location>
</feature>
<keyword evidence="3" id="KW-1185">Reference proteome</keyword>
<dbReference type="EnsemblPlants" id="ORGLA08G0201700.1">
    <property type="protein sequence ID" value="ORGLA08G0201700.1"/>
    <property type="gene ID" value="ORGLA08G0201700"/>
</dbReference>
<dbReference type="AlphaFoldDB" id="I1PX54"/>
<evidence type="ECO:0000313" key="2">
    <source>
        <dbReference type="EnsemblPlants" id="ORGLA05G0195200.1"/>
    </source>
</evidence>
<dbReference type="EnsemblPlants" id="ORGLA05G0195200.1">
    <property type="protein sequence ID" value="ORGLA05G0195200.1"/>
    <property type="gene ID" value="ORGLA05G0195200"/>
</dbReference>
<dbReference type="HOGENOM" id="CLU_2726329_0_0_1"/>
<accession>I1PX54</accession>
<evidence type="ECO:0000313" key="3">
    <source>
        <dbReference type="Proteomes" id="UP000007306"/>
    </source>
</evidence>
<name>I1PX54_ORYGL</name>
<proteinExistence type="predicted"/>